<dbReference type="EMBL" id="DVFT01000145">
    <property type="protein sequence ID" value="HIQ96863.1"/>
    <property type="molecule type" value="Genomic_DNA"/>
</dbReference>
<evidence type="ECO:0000313" key="2">
    <source>
        <dbReference type="Proteomes" id="UP000886886"/>
    </source>
</evidence>
<protein>
    <submittedName>
        <fullName evidence="1">DUF3789 domain-containing protein</fullName>
    </submittedName>
</protein>
<reference evidence="1" key="2">
    <citation type="journal article" date="2021" name="PeerJ">
        <title>Extensive microbial diversity within the chicken gut microbiome revealed by metagenomics and culture.</title>
        <authorList>
            <person name="Gilroy R."/>
            <person name="Ravi A."/>
            <person name="Getino M."/>
            <person name="Pursley I."/>
            <person name="Horton D.L."/>
            <person name="Alikhan N.F."/>
            <person name="Baker D."/>
            <person name="Gharbi K."/>
            <person name="Hall N."/>
            <person name="Watson M."/>
            <person name="Adriaenssens E.M."/>
            <person name="Foster-Nyarko E."/>
            <person name="Jarju S."/>
            <person name="Secka A."/>
            <person name="Antonio M."/>
            <person name="Oren A."/>
            <person name="Chaudhuri R.R."/>
            <person name="La Ragione R."/>
            <person name="Hildebrand F."/>
            <person name="Pallen M.J."/>
        </authorList>
    </citation>
    <scope>NUCLEOTIDE SEQUENCE</scope>
    <source>
        <strain evidence="1">ChiSjej3B21-11622</strain>
    </source>
</reference>
<organism evidence="1 2">
    <name type="scientific">Candidatus Limivivens merdigallinarum</name>
    <dbReference type="NCBI Taxonomy" id="2840859"/>
    <lineage>
        <taxon>Bacteria</taxon>
        <taxon>Bacillati</taxon>
        <taxon>Bacillota</taxon>
        <taxon>Clostridia</taxon>
        <taxon>Lachnospirales</taxon>
        <taxon>Lachnospiraceae</taxon>
        <taxon>Lachnospiraceae incertae sedis</taxon>
        <taxon>Candidatus Limivivens</taxon>
    </lineage>
</organism>
<comment type="caution">
    <text evidence="1">The sequence shown here is derived from an EMBL/GenBank/DDBJ whole genome shotgun (WGS) entry which is preliminary data.</text>
</comment>
<proteinExistence type="predicted"/>
<accession>A0A9D0ZWI0</accession>
<name>A0A9D0ZWI0_9FIRM</name>
<reference evidence="1" key="1">
    <citation type="submission" date="2020-10" db="EMBL/GenBank/DDBJ databases">
        <authorList>
            <person name="Gilroy R."/>
        </authorList>
    </citation>
    <scope>NUCLEOTIDE SEQUENCE</scope>
    <source>
        <strain evidence="1">ChiSjej3B21-11622</strain>
    </source>
</reference>
<sequence>MFFAGMALGAVAGTAFGIGMMCCVVAGKQEDQQMERMRRQKEGEPKTIHFRDREGRERFSLLDGESLCMMAEDGTKEIGICRFVDGKQVDVNGQVWETGEFLRQMERRGIQVYPLETAEKKER</sequence>
<evidence type="ECO:0000313" key="1">
    <source>
        <dbReference type="EMBL" id="HIQ96863.1"/>
    </source>
</evidence>
<gene>
    <name evidence="1" type="ORF">IAB26_09895</name>
</gene>
<dbReference type="Proteomes" id="UP000886886">
    <property type="component" value="Unassembled WGS sequence"/>
</dbReference>
<dbReference type="AlphaFoldDB" id="A0A9D0ZWI0"/>